<evidence type="ECO:0008006" key="3">
    <source>
        <dbReference type="Google" id="ProtNLM"/>
    </source>
</evidence>
<dbReference type="Proteomes" id="UP000217784">
    <property type="component" value="Unassembled WGS sequence"/>
</dbReference>
<evidence type="ECO:0000313" key="2">
    <source>
        <dbReference type="Proteomes" id="UP000217784"/>
    </source>
</evidence>
<organism evidence="1 2">
    <name type="scientific">Methanobacterium bryantii</name>
    <dbReference type="NCBI Taxonomy" id="2161"/>
    <lineage>
        <taxon>Archaea</taxon>
        <taxon>Methanobacteriati</taxon>
        <taxon>Methanobacteriota</taxon>
        <taxon>Methanomada group</taxon>
        <taxon>Methanobacteria</taxon>
        <taxon>Methanobacteriales</taxon>
        <taxon>Methanobacteriaceae</taxon>
        <taxon>Methanobacterium</taxon>
    </lineage>
</organism>
<proteinExistence type="predicted"/>
<dbReference type="RefSeq" id="WP_069584290.1">
    <property type="nucleotide sequence ID" value="NZ_LMVM01000012.1"/>
</dbReference>
<protein>
    <recommendedName>
        <fullName evidence="3">DUF2769 domain-containing protein</fullName>
    </recommendedName>
</protein>
<keyword evidence="2" id="KW-1185">Reference proteome</keyword>
<evidence type="ECO:0000313" key="1">
    <source>
        <dbReference type="EMBL" id="PAV04975.1"/>
    </source>
</evidence>
<sequence length="110" mass="12001">MTNIEFNMATIGKCKCPECPVQAQSSCAMDKLDKLEKTMNYPPETTVAKEKEITSHPEHVPEAYCATGTATCPDLDSKNMCQCGTCDVWKENRLGEGEPGGYFCSKGKAP</sequence>
<dbReference type="AlphaFoldDB" id="A0A2A2H6M5"/>
<name>A0A2A2H6M5_METBR</name>
<accession>A0A2A2H6M5</accession>
<dbReference type="EMBL" id="LMVM01000012">
    <property type="protein sequence ID" value="PAV04975.1"/>
    <property type="molecule type" value="Genomic_DNA"/>
</dbReference>
<gene>
    <name evidence="1" type="ORF">ASJ80_11775</name>
</gene>
<comment type="caution">
    <text evidence="1">The sequence shown here is derived from an EMBL/GenBank/DDBJ whole genome shotgun (WGS) entry which is preliminary data.</text>
</comment>
<dbReference type="OrthoDB" id="372403at2157"/>
<reference evidence="1 2" key="1">
    <citation type="journal article" date="2017" name="BMC Genomics">
        <title>Genomic analysis of methanogenic archaea reveals a shift towards energy conservation.</title>
        <authorList>
            <person name="Gilmore S.P."/>
            <person name="Henske J.K."/>
            <person name="Sexton J.A."/>
            <person name="Solomon K.V."/>
            <person name="Seppala S."/>
            <person name="Yoo J.I."/>
            <person name="Huyett L.M."/>
            <person name="Pressman A."/>
            <person name="Cogan J.Z."/>
            <person name="Kivenson V."/>
            <person name="Peng X."/>
            <person name="Tan Y."/>
            <person name="Valentine D.L."/>
            <person name="O'Malley M.A."/>
        </authorList>
    </citation>
    <scope>NUCLEOTIDE SEQUENCE [LARGE SCALE GENOMIC DNA]</scope>
    <source>
        <strain evidence="1 2">M.o.H.</strain>
    </source>
</reference>